<sequence length="314" mass="34754">MISAFVVFLLGSPSYRLYAPTPGSQSPFTRLAHDIATLLVRSSSCSFGTIRQHHPKDEDDMTKSEEVCSVLRLLPIWTACLVYGVVFAQITTFFNKQGRTLDRHLFASLELPPAALQTFGPAAILLFVPIYDRLLVPELRCMTGNPSRLTPLQRVGARMVVSLATVCVAALVEARRLEKAHEYGLVDDAGATVPMSWVWLVPQYVMIGVADVFAMVGMQEFFYDHMPSELCSLGLALYFSVMGIGGFISGALISLIDRVTSSGARWPQRHRACAIYPLHHLVCLQAQEPPLRACLYNWMSTHVVVFLISDDGCQ</sequence>
<feature type="transmembrane region" description="Helical" evidence="6">
    <location>
        <begin position="114"/>
        <end position="131"/>
    </location>
</feature>
<comment type="similarity">
    <text evidence="2">Belongs to the major facilitator superfamily. Proton-dependent oligopeptide transporter (POT/PTR) (TC 2.A.17) family.</text>
</comment>
<dbReference type="InterPro" id="IPR000109">
    <property type="entry name" value="POT_fam"/>
</dbReference>
<feature type="transmembrane region" description="Helical" evidence="6">
    <location>
        <begin position="235"/>
        <end position="256"/>
    </location>
</feature>
<dbReference type="Gene3D" id="1.20.1250.20">
    <property type="entry name" value="MFS general substrate transporter like domains"/>
    <property type="match status" value="1"/>
</dbReference>
<dbReference type="GO" id="GO:0016020">
    <property type="term" value="C:membrane"/>
    <property type="evidence" value="ECO:0007669"/>
    <property type="project" value="UniProtKB-SubCell"/>
</dbReference>
<reference evidence="7" key="3">
    <citation type="journal article" date="2017" name="Nature">
        <title>Genome sequence of the progenitor of the wheat D genome Aegilops tauschii.</title>
        <authorList>
            <person name="Luo M.C."/>
            <person name="Gu Y.Q."/>
            <person name="Puiu D."/>
            <person name="Wang H."/>
            <person name="Twardziok S.O."/>
            <person name="Deal K.R."/>
            <person name="Huo N."/>
            <person name="Zhu T."/>
            <person name="Wang L."/>
            <person name="Wang Y."/>
            <person name="McGuire P.E."/>
            <person name="Liu S."/>
            <person name="Long H."/>
            <person name="Ramasamy R.K."/>
            <person name="Rodriguez J.C."/>
            <person name="Van S.L."/>
            <person name="Yuan L."/>
            <person name="Wang Z."/>
            <person name="Xia Z."/>
            <person name="Xiao L."/>
            <person name="Anderson O.D."/>
            <person name="Ouyang S."/>
            <person name="Liang Y."/>
            <person name="Zimin A.V."/>
            <person name="Pertea G."/>
            <person name="Qi P."/>
            <person name="Bennetzen J.L."/>
            <person name="Dai X."/>
            <person name="Dawson M.W."/>
            <person name="Muller H.G."/>
            <person name="Kugler K."/>
            <person name="Rivarola-Duarte L."/>
            <person name="Spannagl M."/>
            <person name="Mayer K.F.X."/>
            <person name="Lu F.H."/>
            <person name="Bevan M.W."/>
            <person name="Leroy P."/>
            <person name="Li P."/>
            <person name="You F.M."/>
            <person name="Sun Q."/>
            <person name="Liu Z."/>
            <person name="Lyons E."/>
            <person name="Wicker T."/>
            <person name="Salzberg S.L."/>
            <person name="Devos K.M."/>
            <person name="Dvorak J."/>
        </authorList>
    </citation>
    <scope>NUCLEOTIDE SEQUENCE [LARGE SCALE GENOMIC DNA]</scope>
    <source>
        <strain evidence="7">cv. AL8/78</strain>
    </source>
</reference>
<keyword evidence="3 6" id="KW-0812">Transmembrane</keyword>
<keyword evidence="4 6" id="KW-1133">Transmembrane helix</keyword>
<evidence type="ECO:0000256" key="2">
    <source>
        <dbReference type="ARBA" id="ARBA00005982"/>
    </source>
</evidence>
<dbReference type="GO" id="GO:0022857">
    <property type="term" value="F:transmembrane transporter activity"/>
    <property type="evidence" value="ECO:0007669"/>
    <property type="project" value="InterPro"/>
</dbReference>
<dbReference type="PANTHER" id="PTHR11654">
    <property type="entry name" value="OLIGOPEPTIDE TRANSPORTER-RELATED"/>
    <property type="match status" value="1"/>
</dbReference>
<evidence type="ECO:0000256" key="4">
    <source>
        <dbReference type="ARBA" id="ARBA00022989"/>
    </source>
</evidence>
<evidence type="ECO:0000256" key="6">
    <source>
        <dbReference type="SAM" id="Phobius"/>
    </source>
</evidence>
<proteinExistence type="inferred from homology"/>
<dbReference type="Gramene" id="AET2Gv21277600.4">
    <property type="protein sequence ID" value="AET2Gv21277600.4"/>
    <property type="gene ID" value="AET2Gv21277600"/>
</dbReference>
<evidence type="ECO:0000256" key="5">
    <source>
        <dbReference type="ARBA" id="ARBA00023136"/>
    </source>
</evidence>
<reference evidence="8" key="1">
    <citation type="journal article" date="2014" name="Science">
        <title>Ancient hybridizations among the ancestral genomes of bread wheat.</title>
        <authorList>
            <consortium name="International Wheat Genome Sequencing Consortium,"/>
            <person name="Marcussen T."/>
            <person name="Sandve S.R."/>
            <person name="Heier L."/>
            <person name="Spannagl M."/>
            <person name="Pfeifer M."/>
            <person name="Jakobsen K.S."/>
            <person name="Wulff B.B."/>
            <person name="Steuernagel B."/>
            <person name="Mayer K.F."/>
            <person name="Olsen O.A."/>
        </authorList>
    </citation>
    <scope>NUCLEOTIDE SEQUENCE [LARGE SCALE GENOMIC DNA]</scope>
    <source>
        <strain evidence="8">cv. AL8/78</strain>
    </source>
</reference>
<feature type="transmembrane region" description="Helical" evidence="6">
    <location>
        <begin position="74"/>
        <end position="94"/>
    </location>
</feature>
<evidence type="ECO:0008006" key="9">
    <source>
        <dbReference type="Google" id="ProtNLM"/>
    </source>
</evidence>
<reference evidence="8" key="2">
    <citation type="journal article" date="2017" name="Nat. Plants">
        <title>The Aegilops tauschii genome reveals multiple impacts of transposons.</title>
        <authorList>
            <person name="Zhao G."/>
            <person name="Zou C."/>
            <person name="Li K."/>
            <person name="Wang K."/>
            <person name="Li T."/>
            <person name="Gao L."/>
            <person name="Zhang X."/>
            <person name="Wang H."/>
            <person name="Yang Z."/>
            <person name="Liu X."/>
            <person name="Jiang W."/>
            <person name="Mao L."/>
            <person name="Kong X."/>
            <person name="Jiao Y."/>
            <person name="Jia J."/>
        </authorList>
    </citation>
    <scope>NUCLEOTIDE SEQUENCE [LARGE SCALE GENOMIC DNA]</scope>
    <source>
        <strain evidence="8">cv. AL8/78</strain>
    </source>
</reference>
<keyword evidence="5 6" id="KW-0472">Membrane</keyword>
<comment type="subcellular location">
    <subcellularLocation>
        <location evidence="1">Membrane</location>
        <topology evidence="1">Multi-pass membrane protein</topology>
    </subcellularLocation>
</comment>
<feature type="transmembrane region" description="Helical" evidence="6">
    <location>
        <begin position="204"/>
        <end position="223"/>
    </location>
</feature>
<evidence type="ECO:0000313" key="8">
    <source>
        <dbReference type="Proteomes" id="UP000015105"/>
    </source>
</evidence>
<accession>A0A453DJU4</accession>
<dbReference type="EnsemblPlants" id="AET2Gv21277600.4">
    <property type="protein sequence ID" value="AET2Gv21277600.4"/>
    <property type="gene ID" value="AET2Gv21277600"/>
</dbReference>
<reference evidence="7" key="4">
    <citation type="submission" date="2019-03" db="UniProtKB">
        <authorList>
            <consortium name="EnsemblPlants"/>
        </authorList>
    </citation>
    <scope>IDENTIFICATION</scope>
</reference>
<protein>
    <recommendedName>
        <fullName evidence="9">Peptide transporter PTR2</fullName>
    </recommendedName>
</protein>
<keyword evidence="8" id="KW-1185">Reference proteome</keyword>
<organism evidence="7 8">
    <name type="scientific">Aegilops tauschii subsp. strangulata</name>
    <name type="common">Goatgrass</name>
    <dbReference type="NCBI Taxonomy" id="200361"/>
    <lineage>
        <taxon>Eukaryota</taxon>
        <taxon>Viridiplantae</taxon>
        <taxon>Streptophyta</taxon>
        <taxon>Embryophyta</taxon>
        <taxon>Tracheophyta</taxon>
        <taxon>Spermatophyta</taxon>
        <taxon>Magnoliopsida</taxon>
        <taxon>Liliopsida</taxon>
        <taxon>Poales</taxon>
        <taxon>Poaceae</taxon>
        <taxon>BOP clade</taxon>
        <taxon>Pooideae</taxon>
        <taxon>Triticodae</taxon>
        <taxon>Triticeae</taxon>
        <taxon>Triticinae</taxon>
        <taxon>Aegilops</taxon>
    </lineage>
</organism>
<evidence type="ECO:0000256" key="3">
    <source>
        <dbReference type="ARBA" id="ARBA00022692"/>
    </source>
</evidence>
<dbReference type="Proteomes" id="UP000015105">
    <property type="component" value="Chromosome 2D"/>
</dbReference>
<evidence type="ECO:0000256" key="1">
    <source>
        <dbReference type="ARBA" id="ARBA00004141"/>
    </source>
</evidence>
<dbReference type="InterPro" id="IPR036259">
    <property type="entry name" value="MFS_trans_sf"/>
</dbReference>
<reference evidence="7" key="5">
    <citation type="journal article" date="2021" name="G3 (Bethesda)">
        <title>Aegilops tauschii genome assembly Aet v5.0 features greater sequence contiguity and improved annotation.</title>
        <authorList>
            <person name="Wang L."/>
            <person name="Zhu T."/>
            <person name="Rodriguez J.C."/>
            <person name="Deal K.R."/>
            <person name="Dubcovsky J."/>
            <person name="McGuire P.E."/>
            <person name="Lux T."/>
            <person name="Spannagl M."/>
            <person name="Mayer K.F.X."/>
            <person name="Baldrich P."/>
            <person name="Meyers B.C."/>
            <person name="Huo N."/>
            <person name="Gu Y.Q."/>
            <person name="Zhou H."/>
            <person name="Devos K.M."/>
            <person name="Bennetzen J.L."/>
            <person name="Unver T."/>
            <person name="Budak H."/>
            <person name="Gulick P.J."/>
            <person name="Galiba G."/>
            <person name="Kalapos B."/>
            <person name="Nelson D.R."/>
            <person name="Li P."/>
            <person name="You F.M."/>
            <person name="Luo M.C."/>
            <person name="Dvorak J."/>
        </authorList>
    </citation>
    <scope>NUCLEOTIDE SEQUENCE [LARGE SCALE GENOMIC DNA]</scope>
    <source>
        <strain evidence="7">cv. AL8/78</strain>
    </source>
</reference>
<dbReference type="AlphaFoldDB" id="A0A453DJU4"/>
<dbReference type="Pfam" id="PF00854">
    <property type="entry name" value="PTR2"/>
    <property type="match status" value="1"/>
</dbReference>
<name>A0A453DJU4_AEGTS</name>
<dbReference type="SUPFAM" id="SSF103473">
    <property type="entry name" value="MFS general substrate transporter"/>
    <property type="match status" value="1"/>
</dbReference>
<evidence type="ECO:0000313" key="7">
    <source>
        <dbReference type="EnsemblPlants" id="AET2Gv21277600.4"/>
    </source>
</evidence>